<dbReference type="SUPFAM" id="SSF56235">
    <property type="entry name" value="N-terminal nucleophile aminohydrolases (Ntn hydrolases)"/>
    <property type="match status" value="1"/>
</dbReference>
<dbReference type="InterPro" id="IPR023343">
    <property type="entry name" value="Penicillin_amidase_dom1"/>
</dbReference>
<reference evidence="7" key="1">
    <citation type="journal article" date="2019" name="Int. J. Syst. Evol. Microbiol.">
        <title>The Global Catalogue of Microorganisms (GCM) 10K type strain sequencing project: providing services to taxonomists for standard genome sequencing and annotation.</title>
        <authorList>
            <consortium name="The Broad Institute Genomics Platform"/>
            <consortium name="The Broad Institute Genome Sequencing Center for Infectious Disease"/>
            <person name="Wu L."/>
            <person name="Ma J."/>
        </authorList>
    </citation>
    <scope>NUCLEOTIDE SEQUENCE [LARGE SCALE GENOMIC DNA]</scope>
    <source>
        <strain evidence="7">CGMCC 1.10759</strain>
    </source>
</reference>
<accession>A0ABV8SKA2</accession>
<dbReference type="RefSeq" id="WP_380594356.1">
    <property type="nucleotide sequence ID" value="NZ_JBHSDU010000001.1"/>
</dbReference>
<evidence type="ECO:0000256" key="3">
    <source>
        <dbReference type="ARBA" id="ARBA00022801"/>
    </source>
</evidence>
<evidence type="ECO:0000313" key="7">
    <source>
        <dbReference type="Proteomes" id="UP001595904"/>
    </source>
</evidence>
<comment type="caution">
    <text evidence="6">The sequence shown here is derived from an EMBL/GenBank/DDBJ whole genome shotgun (WGS) entry which is preliminary data.</text>
</comment>
<dbReference type="InterPro" id="IPR043146">
    <property type="entry name" value="Penicillin_amidase_N_B-knob"/>
</dbReference>
<dbReference type="Gene3D" id="2.30.120.10">
    <property type="match status" value="1"/>
</dbReference>
<sequence length="778" mass="85662">MQKLSLCAAVGATLMMSSAVAKSPRYEAEITRTSYGVPHIKAKDEAGIGYGVGYAYAQDNVCMLAEEMVTVNGERSKYFGADVANGPDVQSGVIFALNRNSDFYFKWLNQPSLVNAAWKEQTSEVKALLQGYARGFNRFVADTGRANLPVACRNATWLRDLTELDLIKLMRRYAAAAGTAQFIDALVTAKPPVATRTTRDATAPVLDNDDPDRQSLASNAIALGKDATWNGRGVLFGNPHFPWNGIMRFYQMHLTIPGKIDVMGASLSGFPVVNIGFTQHFAWSHTVNRSKSATLYALKLDATDPTKYWDGKRTRSLVKQTLSIDVSDGNGGTKQESREFWSSEFGPVLHVPGQFEWSATTAYSLRDANFENNRAVATWYAMNKARSIDELQKATQTILGIPWVNTIAADDRGNALFAGHAVVANVSSEMLQRCVDEKYQPLIKRRTIVLRGEESCRWEKSAKAPQDGIVPGDRLPTLRRTDYVQNANDSAWLANASAPLVGFSPLISDQDYEQAARTRLGIQIVDDRLQGKDGLPGNKFDLSNLPQVTFNNRVHTAMILKDDLNQVCKNVEPVTIDSKQVDVQDACSVFVAWNGTAELDSVGYPLAKEWFDELRKVPQVFAVPFNAADPVNTPRGVKHDDAASVQTVKQGLARAILTLQKQSIDFHKPLRDVQKIKRDGGDIPVHGGVGRDVYNAIHPLPEGGLWSVKHGTSYLQMVGFDDNGPVAKGLLAYSQSTDPASPHYVDQTLLFEKKQWQTLPFTAEQIRADAKSSARIAE</sequence>
<dbReference type="EMBL" id="JBHSDU010000001">
    <property type="protein sequence ID" value="MFC4307791.1"/>
    <property type="molecule type" value="Genomic_DNA"/>
</dbReference>
<evidence type="ECO:0000256" key="2">
    <source>
        <dbReference type="ARBA" id="ARBA00022729"/>
    </source>
</evidence>
<comment type="similarity">
    <text evidence="1">Belongs to the peptidase S45 family.</text>
</comment>
<dbReference type="PANTHER" id="PTHR34218:SF3">
    <property type="entry name" value="ACYL-HOMOSERINE LACTONE ACYLASE PVDQ"/>
    <property type="match status" value="1"/>
</dbReference>
<evidence type="ECO:0000313" key="6">
    <source>
        <dbReference type="EMBL" id="MFC4307791.1"/>
    </source>
</evidence>
<dbReference type="InterPro" id="IPR002692">
    <property type="entry name" value="S45"/>
</dbReference>
<keyword evidence="3" id="KW-0378">Hydrolase</keyword>
<keyword evidence="7" id="KW-1185">Reference proteome</keyword>
<keyword evidence="2 5" id="KW-0732">Signal</keyword>
<dbReference type="Gene3D" id="3.60.20.10">
    <property type="entry name" value="Glutamine Phosphoribosylpyrophosphate, subunit 1, domain 1"/>
    <property type="match status" value="1"/>
</dbReference>
<dbReference type="PANTHER" id="PTHR34218">
    <property type="entry name" value="PEPTIDASE S45 PENICILLIN AMIDASE"/>
    <property type="match status" value="1"/>
</dbReference>
<keyword evidence="4" id="KW-0865">Zymogen</keyword>
<dbReference type="Pfam" id="PF01804">
    <property type="entry name" value="Penicil_amidase"/>
    <property type="match status" value="1"/>
</dbReference>
<dbReference type="InterPro" id="IPR043147">
    <property type="entry name" value="Penicillin_amidase_A-knob"/>
</dbReference>
<evidence type="ECO:0000256" key="4">
    <source>
        <dbReference type="ARBA" id="ARBA00023145"/>
    </source>
</evidence>
<proteinExistence type="inferred from homology"/>
<name>A0ABV8SKA2_9GAMM</name>
<feature type="chain" id="PRO_5046280403" evidence="5">
    <location>
        <begin position="22"/>
        <end position="778"/>
    </location>
</feature>
<dbReference type="Gene3D" id="1.10.1400.10">
    <property type="match status" value="1"/>
</dbReference>
<protein>
    <submittedName>
        <fullName evidence="6">Penicillin acylase family protein</fullName>
    </submittedName>
</protein>
<gene>
    <name evidence="6" type="ORF">ACFPN2_01745</name>
</gene>
<feature type="signal peptide" evidence="5">
    <location>
        <begin position="1"/>
        <end position="21"/>
    </location>
</feature>
<dbReference type="Gene3D" id="1.10.439.10">
    <property type="entry name" value="Penicillin Amidohydrolase, domain 1"/>
    <property type="match status" value="1"/>
</dbReference>
<evidence type="ECO:0000256" key="5">
    <source>
        <dbReference type="SAM" id="SignalP"/>
    </source>
</evidence>
<dbReference type="Proteomes" id="UP001595904">
    <property type="component" value="Unassembled WGS sequence"/>
</dbReference>
<evidence type="ECO:0000256" key="1">
    <source>
        <dbReference type="ARBA" id="ARBA00006586"/>
    </source>
</evidence>
<organism evidence="6 7">
    <name type="scientific">Steroidobacter flavus</name>
    <dbReference type="NCBI Taxonomy" id="1842136"/>
    <lineage>
        <taxon>Bacteria</taxon>
        <taxon>Pseudomonadati</taxon>
        <taxon>Pseudomonadota</taxon>
        <taxon>Gammaproteobacteria</taxon>
        <taxon>Steroidobacterales</taxon>
        <taxon>Steroidobacteraceae</taxon>
        <taxon>Steroidobacter</taxon>
    </lineage>
</organism>
<dbReference type="InterPro" id="IPR029055">
    <property type="entry name" value="Ntn_hydrolases_N"/>
</dbReference>